<proteinExistence type="predicted"/>
<organism evidence="2 3">
    <name type="scientific">Leishmania donovani</name>
    <dbReference type="NCBI Taxonomy" id="5661"/>
    <lineage>
        <taxon>Eukaryota</taxon>
        <taxon>Discoba</taxon>
        <taxon>Euglenozoa</taxon>
        <taxon>Kinetoplastea</taxon>
        <taxon>Metakinetoplastina</taxon>
        <taxon>Trypanosomatida</taxon>
        <taxon>Trypanosomatidae</taxon>
        <taxon>Leishmaniinae</taxon>
        <taxon>Leishmania</taxon>
    </lineage>
</organism>
<name>A0A3S7X7Z1_LEIDO</name>
<dbReference type="VEuPathDB" id="TriTrypDB:LdCL_340027100"/>
<evidence type="ECO:0000313" key="3">
    <source>
        <dbReference type="Proteomes" id="UP000274082"/>
    </source>
</evidence>
<dbReference type="Proteomes" id="UP000274082">
    <property type="component" value="Chromosome 34"/>
</dbReference>
<dbReference type="OrthoDB" id="79603at2759"/>
<evidence type="ECO:0000313" key="2">
    <source>
        <dbReference type="EMBL" id="AYU82549.1"/>
    </source>
</evidence>
<reference evidence="2 3" key="1">
    <citation type="journal article" date="2018" name="Sci. Rep.">
        <title>A complete Leishmania donovani reference genome identifies novel genetic variations associated with virulence.</title>
        <authorList>
            <person name="Lypaczewski P."/>
            <person name="Hoshizaki J."/>
            <person name="Zhang W.-W."/>
            <person name="McCall L.-I."/>
            <person name="Torcivia-Rodriguez J."/>
            <person name="Simonyan V."/>
            <person name="Kaur A."/>
            <person name="Dewar K."/>
            <person name="Matlashewski G."/>
        </authorList>
    </citation>
    <scope>NUCLEOTIDE SEQUENCE [LARGE SCALE GENOMIC DNA]</scope>
    <source>
        <strain evidence="2 3">LdCL</strain>
    </source>
</reference>
<accession>A0A3S7X7Z1</accession>
<dbReference type="VEuPathDB" id="TriTrypDB:LDHU3_34.3290"/>
<feature type="compositionally biased region" description="Basic and acidic residues" evidence="1">
    <location>
        <begin position="640"/>
        <end position="652"/>
    </location>
</feature>
<keyword evidence="3" id="KW-1185">Reference proteome</keyword>
<dbReference type="VEuPathDB" id="TriTrypDB:LdBPK_341940.1"/>
<evidence type="ECO:0000256" key="1">
    <source>
        <dbReference type="SAM" id="MobiDB-lite"/>
    </source>
</evidence>
<sequence length="1545" mass="166854">MNASSLLLTPSAVPRQESSAASYLTSSPLLVDVVPFEASLQRLLYEKVSTDEQMCSYSVQQAYRGLLYGVRATTLTLTGAGIGAANHEPALAPSKEGETHRDAALSAATATDACVLRGWQAVLYRMALVATRSAADLECAIFLSTRILCDPATTHGQGNERPCCTHEWTQALLQGLPLRGFVMGSSEHKELDDRFVRLVHANRRYQLGFLLILSNTLRMLASGHVEGQRLCAEHTELFTGIAQSMVPAVASYVEESMRESALHAARRTDAGGAAPPPSRLTVELNHLVVHCVYWLTTDVLLAHMDAEADSSVDTKEAALKPRRQKKRPPVLDRDLPACLWGCVTMVRNALRRGFRWLAEEFDHRGPRTAATPATALLSAVSKQLEDVFTDVVKHQELLQYSLLNATREFNGASSHNAQSLTEMVWAHTLQMCFLVRNLTGVWVAVHGGLGVPTTSAGLVLPAYRDVLMFMASALLRVPTLHDAKENERTTFMATDAALSACLALVAAAPTTTLQAELWATDSGVTQQIHALLVQRALRYRNERVLRLASLLSRAVLDAAVRSGALAGFAADSSDQLLELLESEDDAASRCVGELLCVSILEHPYRLIPALFRMLEHGSTATRRHVLEVLCNLPDLVSEQRAAEEDTAEERPSRSSAPDTVAPWFGGHSKSIGARRRHVLRLLAENLLLRLPDEELCVRLLSSSLFAKVHPDDVLLPLLHLCVQRDDTGRKQSAALSALTSVVTAHTDTAETYLLLLQCGYQCQSAANGGTLSAVVAPGGIKRNTDGVDSEQNPTMVRRPTPQTPGDILSQALLYSADGIAGSAHDLSSTPAALPTTAAEMDPSSSEARAGNWRRKEAQLQTALLTLTDRWVRAAAASWTYACHSLPLLQFLARQANRGAGDGTADYASDSGDPVVEWVQWAMKYMVRLTASLTGLVNDDLSPAAQARLNKMHLRAIWDTFFARASATEGPPDDRWARIACRAGGTGSGADAGASARLHALLLPLLCLRSCAPKTFAVADATFVTEAVDSPEEEDDDDDVATIVRRLWRVLWRGVTMEAKSDATIFAAYPEIQRVALEVVCRFPARLFFHAWTRWTAAQAKDNEPSNASNSPGGELSSSRLFAYRVYLFGVSSYLAAASVQTASRHSDPSASTAAPLSADHGSYLASDLQVVLEYRATLERLLTVTLPQWLMEEEGDISVNLSSSQQGNSVGEAGEAGPGIPINQGSSEKAEAMKQRLCVAAIDAAAVVGVVTLSKADGFPTSSSLPTSGNGYTSALYALCNSLLETPLTGLAKAYRDAEKRETSEELPRYDDAGSETDWARQLARFQLCIRVHQCVLNAISLHPAHAKGLLLCWFRGFLRPIVELSNAACRSVVGRERHECRAAVDACSVIFQAVLMARKIGSPTAPALTNSAEDKSSASSSLLFRLAWEEREALVSFSLGCVRFTASAAVQIVGVRLLSAVLVAAPELFLSMDGMNTQMVTSTPSTRMGFSSSPWCALEDGQRLLSSAASALQPIALMHPDRPTRVLADEVLRMLEKAATASGT</sequence>
<dbReference type="InterPro" id="IPR016024">
    <property type="entry name" value="ARM-type_fold"/>
</dbReference>
<dbReference type="EMBL" id="CP029533">
    <property type="protein sequence ID" value="AYU82549.1"/>
    <property type="molecule type" value="Genomic_DNA"/>
</dbReference>
<dbReference type="PANTHER" id="PTHR37743:SF1">
    <property type="entry name" value="ARM REPEAT SUPERFAMILY PROTEIN"/>
    <property type="match status" value="1"/>
</dbReference>
<protein>
    <submittedName>
        <fullName evidence="2">Uncharacterized protein</fullName>
    </submittedName>
</protein>
<dbReference type="SUPFAM" id="SSF48371">
    <property type="entry name" value="ARM repeat"/>
    <property type="match status" value="1"/>
</dbReference>
<gene>
    <name evidence="2" type="ORF">LdCL_340027100</name>
</gene>
<feature type="region of interest" description="Disordered" evidence="1">
    <location>
        <begin position="640"/>
        <end position="661"/>
    </location>
</feature>
<dbReference type="PANTHER" id="PTHR37743">
    <property type="entry name" value="ARM REPEAT SUPERFAMILY PROTEIN"/>
    <property type="match status" value="1"/>
</dbReference>
<feature type="region of interest" description="Disordered" evidence="1">
    <location>
        <begin position="782"/>
        <end position="803"/>
    </location>
</feature>